<evidence type="ECO:0000313" key="1">
    <source>
        <dbReference type="EMBL" id="JAH11568.1"/>
    </source>
</evidence>
<name>A0A0E9Q620_ANGAN</name>
<protein>
    <submittedName>
        <fullName evidence="1">Uncharacterized protein</fullName>
    </submittedName>
</protein>
<organism evidence="1">
    <name type="scientific">Anguilla anguilla</name>
    <name type="common">European freshwater eel</name>
    <name type="synonym">Muraena anguilla</name>
    <dbReference type="NCBI Taxonomy" id="7936"/>
    <lineage>
        <taxon>Eukaryota</taxon>
        <taxon>Metazoa</taxon>
        <taxon>Chordata</taxon>
        <taxon>Craniata</taxon>
        <taxon>Vertebrata</taxon>
        <taxon>Euteleostomi</taxon>
        <taxon>Actinopterygii</taxon>
        <taxon>Neopterygii</taxon>
        <taxon>Teleostei</taxon>
        <taxon>Anguilliformes</taxon>
        <taxon>Anguillidae</taxon>
        <taxon>Anguilla</taxon>
    </lineage>
</organism>
<reference evidence="1" key="1">
    <citation type="submission" date="2014-11" db="EMBL/GenBank/DDBJ databases">
        <authorList>
            <person name="Amaro Gonzalez C."/>
        </authorList>
    </citation>
    <scope>NUCLEOTIDE SEQUENCE</scope>
</reference>
<dbReference type="AlphaFoldDB" id="A0A0E9Q620"/>
<accession>A0A0E9Q620</accession>
<sequence>MWTLEGRGNRIFCSPPIPV</sequence>
<dbReference type="EMBL" id="GBXM01097009">
    <property type="protein sequence ID" value="JAH11568.1"/>
    <property type="molecule type" value="Transcribed_RNA"/>
</dbReference>
<reference evidence="1" key="2">
    <citation type="journal article" date="2015" name="Fish Shellfish Immunol.">
        <title>Early steps in the European eel (Anguilla anguilla)-Vibrio vulnificus interaction in the gills: Role of the RtxA13 toxin.</title>
        <authorList>
            <person name="Callol A."/>
            <person name="Pajuelo D."/>
            <person name="Ebbesson L."/>
            <person name="Teles M."/>
            <person name="MacKenzie S."/>
            <person name="Amaro C."/>
        </authorList>
    </citation>
    <scope>NUCLEOTIDE SEQUENCE</scope>
</reference>
<proteinExistence type="predicted"/>